<dbReference type="STRING" id="93759.A0A1R3K8M8"/>
<dbReference type="OrthoDB" id="1929023at2759"/>
<dbReference type="PANTHER" id="PTHR36025">
    <property type="entry name" value="DIHYDROOROTATE DEHYDROGENASE (DUF3598)"/>
    <property type="match status" value="1"/>
</dbReference>
<accession>A0A1R3K8M8</accession>
<protein>
    <submittedName>
        <fullName evidence="1">Uncharacterized protein</fullName>
    </submittedName>
</protein>
<keyword evidence="2" id="KW-1185">Reference proteome</keyword>
<organism evidence="1 2">
    <name type="scientific">Corchorus olitorius</name>
    <dbReference type="NCBI Taxonomy" id="93759"/>
    <lineage>
        <taxon>Eukaryota</taxon>
        <taxon>Viridiplantae</taxon>
        <taxon>Streptophyta</taxon>
        <taxon>Embryophyta</taxon>
        <taxon>Tracheophyta</taxon>
        <taxon>Spermatophyta</taxon>
        <taxon>Magnoliopsida</taxon>
        <taxon>eudicotyledons</taxon>
        <taxon>Gunneridae</taxon>
        <taxon>Pentapetalae</taxon>
        <taxon>rosids</taxon>
        <taxon>malvids</taxon>
        <taxon>Malvales</taxon>
        <taxon>Malvaceae</taxon>
        <taxon>Grewioideae</taxon>
        <taxon>Apeibeae</taxon>
        <taxon>Corchorus</taxon>
    </lineage>
</organism>
<dbReference type="EMBL" id="AWUE01014502">
    <property type="protein sequence ID" value="OMP03457.1"/>
    <property type="molecule type" value="Genomic_DNA"/>
</dbReference>
<evidence type="ECO:0000313" key="2">
    <source>
        <dbReference type="Proteomes" id="UP000187203"/>
    </source>
</evidence>
<gene>
    <name evidence="1" type="ORF">COLO4_10413</name>
</gene>
<name>A0A1R3K8M8_9ROSI</name>
<comment type="caution">
    <text evidence="1">The sequence shown here is derived from an EMBL/GenBank/DDBJ whole genome shotgun (WGS) entry which is preliminary data.</text>
</comment>
<dbReference type="AlphaFoldDB" id="A0A1R3K8M8"/>
<reference evidence="2" key="1">
    <citation type="submission" date="2013-09" db="EMBL/GenBank/DDBJ databases">
        <title>Corchorus olitorius genome sequencing.</title>
        <authorList>
            <person name="Alam M."/>
            <person name="Haque M.S."/>
            <person name="Islam M.S."/>
            <person name="Emdad E.M."/>
            <person name="Islam M.M."/>
            <person name="Ahmed B."/>
            <person name="Halim A."/>
            <person name="Hossen Q.M.M."/>
            <person name="Hossain M.Z."/>
            <person name="Ahmed R."/>
            <person name="Khan M.M."/>
            <person name="Islam R."/>
            <person name="Rashid M.M."/>
            <person name="Khan S.A."/>
            <person name="Rahman M.S."/>
            <person name="Alam M."/>
            <person name="Yahiya A.S."/>
            <person name="Khan M.S."/>
            <person name="Azam M.S."/>
            <person name="Haque T."/>
            <person name="Lashkar M.Z.H."/>
            <person name="Akhand A.I."/>
            <person name="Morshed G."/>
            <person name="Roy S."/>
            <person name="Uddin K.S."/>
            <person name="Rabeya T."/>
            <person name="Hossain A.S."/>
            <person name="Chowdhury A."/>
            <person name="Snigdha A.R."/>
            <person name="Mortoza M.S."/>
            <person name="Matin S.A."/>
            <person name="Hoque S.M.E."/>
            <person name="Islam M.K."/>
            <person name="Roy D.K."/>
            <person name="Haider R."/>
            <person name="Moosa M.M."/>
            <person name="Elias S.M."/>
            <person name="Hasan A.M."/>
            <person name="Jahan S."/>
            <person name="Shafiuddin M."/>
            <person name="Mahmood N."/>
            <person name="Shommy N.S."/>
        </authorList>
    </citation>
    <scope>NUCLEOTIDE SEQUENCE [LARGE SCALE GENOMIC DNA]</scope>
    <source>
        <strain evidence="2">cv. O-4</strain>
    </source>
</reference>
<evidence type="ECO:0000313" key="1">
    <source>
        <dbReference type="EMBL" id="OMP03457.1"/>
    </source>
</evidence>
<proteinExistence type="predicted"/>
<dbReference type="Proteomes" id="UP000187203">
    <property type="component" value="Unassembled WGS sequence"/>
</dbReference>
<sequence>MTVAVGLGSDGRSTVADNNVGGGWVVADWVSKLVFLVSSWKINWVTLNPHGEFPEHIGVNTGKKEATLSWREDVLPKFESFVLATSDVMEEDVMGNEPGLVFFEVSWTILSSILNYHDCNHLDCL</sequence>
<dbReference type="PANTHER" id="PTHR36025:SF1">
    <property type="entry name" value="DIHYDROOROTATE DEHYDROGENASE (DUF3598)"/>
    <property type="match status" value="1"/>
</dbReference>